<evidence type="ECO:0000313" key="4">
    <source>
        <dbReference type="EMBL" id="KAG9274255.1"/>
    </source>
</evidence>
<dbReference type="AlphaFoldDB" id="A0A8T2LXL4"/>
<dbReference type="PANTHER" id="PTHR23282">
    <property type="entry name" value="APICAL ENDOSOMAL GLYCOPROTEIN PRECURSOR"/>
    <property type="match status" value="1"/>
</dbReference>
<evidence type="ECO:0000256" key="2">
    <source>
        <dbReference type="SAM" id="SignalP"/>
    </source>
</evidence>
<evidence type="ECO:0000256" key="1">
    <source>
        <dbReference type="SAM" id="MobiDB-lite"/>
    </source>
</evidence>
<feature type="compositionally biased region" description="Pro residues" evidence="1">
    <location>
        <begin position="376"/>
        <end position="458"/>
    </location>
</feature>
<feature type="domain" description="MAM" evidence="3">
    <location>
        <begin position="203"/>
        <end position="365"/>
    </location>
</feature>
<name>A0A8T2LXL4_ASTMX</name>
<organism evidence="4 5">
    <name type="scientific">Astyanax mexicanus</name>
    <name type="common">Blind cave fish</name>
    <name type="synonym">Astyanax fasciatus mexicanus</name>
    <dbReference type="NCBI Taxonomy" id="7994"/>
    <lineage>
        <taxon>Eukaryota</taxon>
        <taxon>Metazoa</taxon>
        <taxon>Chordata</taxon>
        <taxon>Craniata</taxon>
        <taxon>Vertebrata</taxon>
        <taxon>Euteleostomi</taxon>
        <taxon>Actinopterygii</taxon>
        <taxon>Neopterygii</taxon>
        <taxon>Teleostei</taxon>
        <taxon>Ostariophysi</taxon>
        <taxon>Characiformes</taxon>
        <taxon>Characoidei</taxon>
        <taxon>Acestrorhamphidae</taxon>
        <taxon>Acestrorhamphinae</taxon>
        <taxon>Astyanax</taxon>
    </lineage>
</organism>
<dbReference type="EMBL" id="JAICCE010000008">
    <property type="protein sequence ID" value="KAG9274255.1"/>
    <property type="molecule type" value="Genomic_DNA"/>
</dbReference>
<dbReference type="SUPFAM" id="SSF49899">
    <property type="entry name" value="Concanavalin A-like lectins/glucanases"/>
    <property type="match status" value="2"/>
</dbReference>
<proteinExistence type="predicted"/>
<dbReference type="InterPro" id="IPR013320">
    <property type="entry name" value="ConA-like_dom_sf"/>
</dbReference>
<protein>
    <submittedName>
        <fullName evidence="4">Zonadhesin-like</fullName>
    </submittedName>
</protein>
<feature type="chain" id="PRO_5035920297" evidence="2">
    <location>
        <begin position="19"/>
        <end position="465"/>
    </location>
</feature>
<feature type="signal peptide" evidence="2">
    <location>
        <begin position="1"/>
        <end position="18"/>
    </location>
</feature>
<dbReference type="PROSITE" id="PS51257">
    <property type="entry name" value="PROKAR_LIPOPROTEIN"/>
    <property type="match status" value="1"/>
</dbReference>
<gene>
    <name evidence="4" type="primary">ZAN</name>
    <name evidence="4" type="ORF">AMEX_G11160</name>
</gene>
<evidence type="ECO:0000313" key="5">
    <source>
        <dbReference type="Proteomes" id="UP000752171"/>
    </source>
</evidence>
<dbReference type="PROSITE" id="PS00740">
    <property type="entry name" value="MAM_1"/>
    <property type="match status" value="1"/>
</dbReference>
<evidence type="ECO:0000259" key="3">
    <source>
        <dbReference type="PROSITE" id="PS50060"/>
    </source>
</evidence>
<dbReference type="PANTHER" id="PTHR23282:SF101">
    <property type="entry name" value="MAM DOMAIN-CONTAINING PROTEIN"/>
    <property type="match status" value="1"/>
</dbReference>
<dbReference type="InterPro" id="IPR051560">
    <property type="entry name" value="MAM_domain-containing"/>
</dbReference>
<reference evidence="4 5" key="1">
    <citation type="submission" date="2021-07" db="EMBL/GenBank/DDBJ databases">
        <authorList>
            <person name="Imarazene B."/>
            <person name="Zahm M."/>
            <person name="Klopp C."/>
            <person name="Cabau C."/>
            <person name="Beille S."/>
            <person name="Jouanno E."/>
            <person name="Castinel A."/>
            <person name="Lluch J."/>
            <person name="Gil L."/>
            <person name="Kuchtly C."/>
            <person name="Lopez Roques C."/>
            <person name="Donnadieu C."/>
            <person name="Parrinello H."/>
            <person name="Journot L."/>
            <person name="Du K."/>
            <person name="Schartl M."/>
            <person name="Retaux S."/>
            <person name="Guiguen Y."/>
        </authorList>
    </citation>
    <scope>NUCLEOTIDE SEQUENCE [LARGE SCALE GENOMIC DNA]</scope>
    <source>
        <strain evidence="4">Pach_M1</strain>
        <tissue evidence="4">Testis</tissue>
    </source>
</reference>
<keyword evidence="2" id="KW-0732">Signal</keyword>
<feature type="region of interest" description="Disordered" evidence="1">
    <location>
        <begin position="371"/>
        <end position="465"/>
    </location>
</feature>
<accession>A0A8T2LXL4</accession>
<dbReference type="GO" id="GO:0016020">
    <property type="term" value="C:membrane"/>
    <property type="evidence" value="ECO:0007669"/>
    <property type="project" value="InterPro"/>
</dbReference>
<dbReference type="InterPro" id="IPR000998">
    <property type="entry name" value="MAM_dom"/>
</dbReference>
<dbReference type="Gene3D" id="2.60.120.200">
    <property type="match status" value="2"/>
</dbReference>
<comment type="caution">
    <text evidence="4">The sequence shown here is derived from an EMBL/GenBank/DDBJ whole genome shotgun (WGS) entry which is preliminary data.</text>
</comment>
<sequence length="465" mass="49447">MGHLKLILILTWISGSCTVENTDKRPSLSLFKTAVIAFCDFNNDAQPFCSFRQDSADDSDWIRHKGPTPTPGTGPSGDYPDGTGYYIYHEADNVANGKKARLLSPVINTAPAKICVQFNYFMYGSDTSNTLTVLAKRPTTEETLWQKVGIQSPSWLGAAITVDKPAGQPVEIVFEAMRGFSPSCDSALDNIDITEGACPGCISGCDFDEMDNLCGWTTRVSDSSIMGWEFWNGPTETPGTGPDDDFSKPGLGTYLLLDSFSSVPGASAELWSPSTASSSCLQLSFHYYMFGTASEMELNVHVVGNGGALGSPVFSLRGNQGKGWKPADIRHVGAGNVQFVIVGVYGETDETDIAIDSVCITACEAVMPTTVKPTVPSTPQPSTPQPTTPKPITPSPSTPKPSTPEPTTPKPTTPEPSTPKPSTPEPSTPKPSTPEPSTPKPSTPQPTTPKPTTTPPPGKTSHILL</sequence>
<dbReference type="Proteomes" id="UP000752171">
    <property type="component" value="Unassembled WGS sequence"/>
</dbReference>
<dbReference type="SMART" id="SM00137">
    <property type="entry name" value="MAM"/>
    <property type="match status" value="2"/>
</dbReference>
<dbReference type="Pfam" id="PF00629">
    <property type="entry name" value="MAM"/>
    <property type="match status" value="2"/>
</dbReference>
<dbReference type="PROSITE" id="PS50060">
    <property type="entry name" value="MAM_2"/>
    <property type="match status" value="2"/>
</dbReference>
<feature type="domain" description="MAM" evidence="3">
    <location>
        <begin position="37"/>
        <end position="200"/>
    </location>
</feature>
<dbReference type="CDD" id="cd06263">
    <property type="entry name" value="MAM"/>
    <property type="match status" value="2"/>
</dbReference>